<gene>
    <name evidence="2" type="ORF">GCM10023153_01630</name>
</gene>
<organism evidence="2 3">
    <name type="scientific">Ornithinibacter aureus</name>
    <dbReference type="NCBI Taxonomy" id="622664"/>
    <lineage>
        <taxon>Bacteria</taxon>
        <taxon>Bacillati</taxon>
        <taxon>Actinomycetota</taxon>
        <taxon>Actinomycetes</taxon>
        <taxon>Micrococcales</taxon>
        <taxon>Intrasporangiaceae</taxon>
        <taxon>Ornithinibacter</taxon>
    </lineage>
</organism>
<evidence type="ECO:0000313" key="3">
    <source>
        <dbReference type="Proteomes" id="UP001500390"/>
    </source>
</evidence>
<protein>
    <recommendedName>
        <fullName evidence="1">Spore protein YkvP/CgeB glycosyl transferase-like domain-containing protein</fullName>
    </recommendedName>
</protein>
<evidence type="ECO:0000259" key="1">
    <source>
        <dbReference type="Pfam" id="PF13524"/>
    </source>
</evidence>
<feature type="domain" description="Spore protein YkvP/CgeB glycosyl transferase-like" evidence="1">
    <location>
        <begin position="194"/>
        <end position="323"/>
    </location>
</feature>
<dbReference type="RefSeq" id="WP_159898474.1">
    <property type="nucleotide sequence ID" value="NZ_BAABFX010000007.1"/>
</dbReference>
<accession>A0ABP8J9I8</accession>
<evidence type="ECO:0000313" key="2">
    <source>
        <dbReference type="EMBL" id="GAA4387319.1"/>
    </source>
</evidence>
<dbReference type="InterPro" id="IPR055259">
    <property type="entry name" value="YkvP/CgeB_Glyco_trans-like"/>
</dbReference>
<dbReference type="SUPFAM" id="SSF53756">
    <property type="entry name" value="UDP-Glycosyltransferase/glycogen phosphorylase"/>
    <property type="match status" value="1"/>
</dbReference>
<keyword evidence="3" id="KW-1185">Reference proteome</keyword>
<sequence>MTDFSSHADTWSSPFARRRASGDLWVHPVVSPRYYRYYLDGLGAVYGRTPKLRTKGFPELRDPKEGMAVILPDGLRLFIAANDFAVVDPAVVAWADVVGQVNVDPAISYSPKVIPIGPSFGLPWRSRPSLASFVLRSGAMAAPSRVPAMLRDYLRDHGDRAPLSDFGPSLSAEHEVFFIANYWNNAPAANERRLRFVRAVRRRPSLALTGGFRSRVDLPEAYTSYRLDTPVDHREYLRRTKKSTFVFNTPAVHDCLGWKLGEFLALGKAIISTPLGRTMPGDFRPGEHVHVVDGSEDSILAAIDRLCEDREYRRRLEESARRYWEQYLRPEVVIRRMVDSAGGVG</sequence>
<dbReference type="EMBL" id="BAABFX010000007">
    <property type="protein sequence ID" value="GAA4387319.1"/>
    <property type="molecule type" value="Genomic_DNA"/>
</dbReference>
<name>A0ABP8J9I8_9MICO</name>
<proteinExistence type="predicted"/>
<dbReference type="Gene3D" id="3.40.50.2000">
    <property type="entry name" value="Glycogen Phosphorylase B"/>
    <property type="match status" value="1"/>
</dbReference>
<dbReference type="Proteomes" id="UP001500390">
    <property type="component" value="Unassembled WGS sequence"/>
</dbReference>
<dbReference type="Pfam" id="PF13524">
    <property type="entry name" value="Glyco_trans_1_2"/>
    <property type="match status" value="1"/>
</dbReference>
<reference evidence="3" key="1">
    <citation type="journal article" date="2019" name="Int. J. Syst. Evol. Microbiol.">
        <title>The Global Catalogue of Microorganisms (GCM) 10K type strain sequencing project: providing services to taxonomists for standard genome sequencing and annotation.</title>
        <authorList>
            <consortium name="The Broad Institute Genomics Platform"/>
            <consortium name="The Broad Institute Genome Sequencing Center for Infectious Disease"/>
            <person name="Wu L."/>
            <person name="Ma J."/>
        </authorList>
    </citation>
    <scope>NUCLEOTIDE SEQUENCE [LARGE SCALE GENOMIC DNA]</scope>
    <source>
        <strain evidence="3">JCM 17738</strain>
    </source>
</reference>
<comment type="caution">
    <text evidence="2">The sequence shown here is derived from an EMBL/GenBank/DDBJ whole genome shotgun (WGS) entry which is preliminary data.</text>
</comment>